<proteinExistence type="predicted"/>
<feature type="compositionally biased region" description="Basic and acidic residues" evidence="2">
    <location>
        <begin position="370"/>
        <end position="386"/>
    </location>
</feature>
<dbReference type="AlphaFoldDB" id="A0AAX1N3M5"/>
<keyword evidence="4" id="KW-1185">Reference proteome</keyword>
<feature type="region of interest" description="Disordered" evidence="2">
    <location>
        <begin position="349"/>
        <end position="386"/>
    </location>
</feature>
<reference evidence="3 4" key="1">
    <citation type="submission" date="2021-05" db="EMBL/GenBank/DDBJ databases">
        <title>Comparative genomic studies on the polysaccharide-degrading batcterial strains of the Flammeovirga genus.</title>
        <authorList>
            <person name="Zewei F."/>
            <person name="Zheng Z."/>
            <person name="Yu L."/>
            <person name="Ruyue G."/>
            <person name="Yanhong M."/>
            <person name="Yuanyuan C."/>
            <person name="Jingyan G."/>
            <person name="Wenjun H."/>
        </authorList>
    </citation>
    <scope>NUCLEOTIDE SEQUENCE [LARGE SCALE GENOMIC DNA]</scope>
    <source>
        <strain evidence="3 4">NBRC:100898</strain>
    </source>
</reference>
<dbReference type="RefSeq" id="WP_169665095.1">
    <property type="nucleotide sequence ID" value="NZ_CP076132.1"/>
</dbReference>
<sequence>MNKKPNLSAIEIYSEKVADAICDDFFSNNDYITGIQITKLTNIESVNLFVLKRIFENWQKEAIRIQSPYFDYTSDAVRESLSHLMNALSKNIHISRIHFLPLLHKAVRDVLVLTFSPEIFYDEFFGMQGMKIPLKNFLIPMFGYIKIHPRLTKEIQNAIEEEAGINIKRTEAINISSNIVRKHPELIDDPQEIIAAFNDILPVGIFELHPGYLDEAPVEKEEEEVTETSSIDIEEMSNNIVSFDHENVKEQVDEAEEEVSPIEETIVTSEVQIEETEVEEEEKQEATLFEEPTFQEPDFSTTPANEVDNVIDDIVDESLKSFDQEDVKEDNVGEFEENSIEEFTFETIETPEEEEEVPPVVAEEPTTVEDQSKEEENVVEEKELPISKEEEVTSQILASAEKENESNGILDQLNSGSIKENMNLNDRFLFQKELFGGDQEVLTHAINRIDNCEDYTSAISLIKTDYAVKYDWDFTSDAVVSFISLVDNKF</sequence>
<feature type="coiled-coil region" evidence="1">
    <location>
        <begin position="238"/>
        <end position="291"/>
    </location>
</feature>
<gene>
    <name evidence="3" type="ORF">KMW28_13955</name>
</gene>
<dbReference type="KEGG" id="fya:KMW28_13955"/>
<evidence type="ECO:0000256" key="2">
    <source>
        <dbReference type="SAM" id="MobiDB-lite"/>
    </source>
</evidence>
<evidence type="ECO:0000313" key="3">
    <source>
        <dbReference type="EMBL" id="QWG00755.1"/>
    </source>
</evidence>
<dbReference type="Proteomes" id="UP000678679">
    <property type="component" value="Chromosome 1"/>
</dbReference>
<protein>
    <submittedName>
        <fullName evidence="3">Uncharacterized protein</fullName>
    </submittedName>
</protein>
<feature type="compositionally biased region" description="Low complexity" evidence="2">
    <location>
        <begin position="358"/>
        <end position="369"/>
    </location>
</feature>
<evidence type="ECO:0000256" key="1">
    <source>
        <dbReference type="SAM" id="Coils"/>
    </source>
</evidence>
<dbReference type="EMBL" id="CP076132">
    <property type="protein sequence ID" value="QWG00755.1"/>
    <property type="molecule type" value="Genomic_DNA"/>
</dbReference>
<keyword evidence="1" id="KW-0175">Coiled coil</keyword>
<name>A0AAX1N3M5_9BACT</name>
<evidence type="ECO:0000313" key="4">
    <source>
        <dbReference type="Proteomes" id="UP000678679"/>
    </source>
</evidence>
<accession>A0AAX1N3M5</accession>
<organism evidence="3 4">
    <name type="scientific">Flammeovirga yaeyamensis</name>
    <dbReference type="NCBI Taxonomy" id="367791"/>
    <lineage>
        <taxon>Bacteria</taxon>
        <taxon>Pseudomonadati</taxon>
        <taxon>Bacteroidota</taxon>
        <taxon>Cytophagia</taxon>
        <taxon>Cytophagales</taxon>
        <taxon>Flammeovirgaceae</taxon>
        <taxon>Flammeovirga</taxon>
    </lineage>
</organism>